<sequence>MNYLMANREEEGNVCHLTERRLSTLLANLVTRDWLANLIVQPMNIVVLDLSQGLLQYVQHLCGPPVLLLGILL</sequence>
<name>A0A2P2IYV6_RHIMU</name>
<proteinExistence type="predicted"/>
<protein>
    <submittedName>
        <fullName evidence="1">Uncharacterized protein</fullName>
    </submittedName>
</protein>
<dbReference type="EMBL" id="GGEC01005931">
    <property type="protein sequence ID" value="MBW86414.1"/>
    <property type="molecule type" value="Transcribed_RNA"/>
</dbReference>
<reference evidence="1" key="1">
    <citation type="submission" date="2018-02" db="EMBL/GenBank/DDBJ databases">
        <title>Rhizophora mucronata_Transcriptome.</title>
        <authorList>
            <person name="Meera S.P."/>
            <person name="Sreeshan A."/>
            <person name="Augustine A."/>
        </authorList>
    </citation>
    <scope>NUCLEOTIDE SEQUENCE</scope>
    <source>
        <tissue evidence="1">Leaf</tissue>
    </source>
</reference>
<evidence type="ECO:0000313" key="1">
    <source>
        <dbReference type="EMBL" id="MBW86414.1"/>
    </source>
</evidence>
<organism evidence="1">
    <name type="scientific">Rhizophora mucronata</name>
    <name type="common">Asiatic mangrove</name>
    <dbReference type="NCBI Taxonomy" id="61149"/>
    <lineage>
        <taxon>Eukaryota</taxon>
        <taxon>Viridiplantae</taxon>
        <taxon>Streptophyta</taxon>
        <taxon>Embryophyta</taxon>
        <taxon>Tracheophyta</taxon>
        <taxon>Spermatophyta</taxon>
        <taxon>Magnoliopsida</taxon>
        <taxon>eudicotyledons</taxon>
        <taxon>Gunneridae</taxon>
        <taxon>Pentapetalae</taxon>
        <taxon>rosids</taxon>
        <taxon>fabids</taxon>
        <taxon>Malpighiales</taxon>
        <taxon>Rhizophoraceae</taxon>
        <taxon>Rhizophora</taxon>
    </lineage>
</organism>
<accession>A0A2P2IYV6</accession>
<dbReference type="AlphaFoldDB" id="A0A2P2IYV6"/>